<gene>
    <name evidence="5" type="ORF">P167DRAFT_555540</name>
</gene>
<dbReference type="InterPro" id="IPR018200">
    <property type="entry name" value="USP_CS"/>
</dbReference>
<dbReference type="Gene3D" id="3.90.70.10">
    <property type="entry name" value="Cysteine proteinases"/>
    <property type="match status" value="1"/>
</dbReference>
<dbReference type="GO" id="GO:0004843">
    <property type="term" value="F:cysteine-type deubiquitinase activity"/>
    <property type="evidence" value="ECO:0007669"/>
    <property type="project" value="UniProtKB-UniRule"/>
</dbReference>
<organism evidence="5 6">
    <name type="scientific">Morchella conica CCBAS932</name>
    <dbReference type="NCBI Taxonomy" id="1392247"/>
    <lineage>
        <taxon>Eukaryota</taxon>
        <taxon>Fungi</taxon>
        <taxon>Dikarya</taxon>
        <taxon>Ascomycota</taxon>
        <taxon>Pezizomycotina</taxon>
        <taxon>Pezizomycetes</taxon>
        <taxon>Pezizales</taxon>
        <taxon>Morchellaceae</taxon>
        <taxon>Morchella</taxon>
    </lineage>
</organism>
<dbReference type="AlphaFoldDB" id="A0A3N4KBU4"/>
<dbReference type="EMBL" id="ML119170">
    <property type="protein sequence ID" value="RPB08004.1"/>
    <property type="molecule type" value="Genomic_DNA"/>
</dbReference>
<keyword evidence="1" id="KW-0645">Protease</keyword>
<evidence type="ECO:0000256" key="2">
    <source>
        <dbReference type="SAM" id="MobiDB-lite"/>
    </source>
</evidence>
<feature type="domain" description="USP" evidence="4">
    <location>
        <begin position="48"/>
        <end position="582"/>
    </location>
</feature>
<dbReference type="InterPro" id="IPR038765">
    <property type="entry name" value="Papain-like_cys_pep_sf"/>
</dbReference>
<dbReference type="InterPro" id="IPR028889">
    <property type="entry name" value="USP"/>
</dbReference>
<keyword evidence="1" id="KW-0788">Thiol protease</keyword>
<name>A0A3N4KBU4_9PEZI</name>
<dbReference type="SUPFAM" id="SSF54001">
    <property type="entry name" value="Cysteine proteinases"/>
    <property type="match status" value="1"/>
</dbReference>
<dbReference type="PROSITE" id="PS00972">
    <property type="entry name" value="USP_1"/>
    <property type="match status" value="1"/>
</dbReference>
<comment type="similarity">
    <text evidence="1">Belongs to the peptidase C19 family.</text>
</comment>
<dbReference type="OrthoDB" id="2248014at2759"/>
<evidence type="ECO:0000313" key="5">
    <source>
        <dbReference type="EMBL" id="RPB08004.1"/>
    </source>
</evidence>
<dbReference type="PANTHER" id="PTHR24006:SF904">
    <property type="entry name" value="UBIQUITIN CARBOXYL-TERMINAL HYDROLASE 16"/>
    <property type="match status" value="1"/>
</dbReference>
<protein>
    <recommendedName>
        <fullName evidence="1">Ubiquitin carboxyl-terminal hydrolase</fullName>
        <ecNumber evidence="1">3.4.19.12</ecNumber>
    </recommendedName>
</protein>
<dbReference type="GO" id="GO:0005829">
    <property type="term" value="C:cytosol"/>
    <property type="evidence" value="ECO:0007669"/>
    <property type="project" value="TreeGrafter"/>
</dbReference>
<dbReference type="Proteomes" id="UP000277580">
    <property type="component" value="Unassembled WGS sequence"/>
</dbReference>
<dbReference type="PROSITE" id="PS50235">
    <property type="entry name" value="USP_3"/>
    <property type="match status" value="1"/>
</dbReference>
<feature type="compositionally biased region" description="Low complexity" evidence="2">
    <location>
        <begin position="438"/>
        <end position="450"/>
    </location>
</feature>
<dbReference type="GO" id="GO:0016579">
    <property type="term" value="P:protein deubiquitination"/>
    <property type="evidence" value="ECO:0007669"/>
    <property type="project" value="InterPro"/>
</dbReference>
<accession>A0A3N4KBU4</accession>
<proteinExistence type="inferred from homology"/>
<feature type="compositionally biased region" description="Basic residues" evidence="2">
    <location>
        <begin position="537"/>
        <end position="548"/>
    </location>
</feature>
<dbReference type="FunCoup" id="A0A3N4KBU4">
    <property type="interactions" value="39"/>
</dbReference>
<reference evidence="5 6" key="1">
    <citation type="journal article" date="2018" name="Nat. Ecol. Evol.">
        <title>Pezizomycetes genomes reveal the molecular basis of ectomycorrhizal truffle lifestyle.</title>
        <authorList>
            <person name="Murat C."/>
            <person name="Payen T."/>
            <person name="Noel B."/>
            <person name="Kuo A."/>
            <person name="Morin E."/>
            <person name="Chen J."/>
            <person name="Kohler A."/>
            <person name="Krizsan K."/>
            <person name="Balestrini R."/>
            <person name="Da Silva C."/>
            <person name="Montanini B."/>
            <person name="Hainaut M."/>
            <person name="Levati E."/>
            <person name="Barry K.W."/>
            <person name="Belfiori B."/>
            <person name="Cichocki N."/>
            <person name="Clum A."/>
            <person name="Dockter R.B."/>
            <person name="Fauchery L."/>
            <person name="Guy J."/>
            <person name="Iotti M."/>
            <person name="Le Tacon F."/>
            <person name="Lindquist E.A."/>
            <person name="Lipzen A."/>
            <person name="Malagnac F."/>
            <person name="Mello A."/>
            <person name="Molinier V."/>
            <person name="Miyauchi S."/>
            <person name="Poulain J."/>
            <person name="Riccioni C."/>
            <person name="Rubini A."/>
            <person name="Sitrit Y."/>
            <person name="Splivallo R."/>
            <person name="Traeger S."/>
            <person name="Wang M."/>
            <person name="Zifcakova L."/>
            <person name="Wipf D."/>
            <person name="Zambonelli A."/>
            <person name="Paolocci F."/>
            <person name="Nowrousian M."/>
            <person name="Ottonello S."/>
            <person name="Baldrian P."/>
            <person name="Spatafora J.W."/>
            <person name="Henrissat B."/>
            <person name="Nagy L.G."/>
            <person name="Aury J.M."/>
            <person name="Wincker P."/>
            <person name="Grigoriev I.V."/>
            <person name="Bonfante P."/>
            <person name="Martin F.M."/>
        </authorList>
    </citation>
    <scope>NUCLEOTIDE SEQUENCE [LARGE SCALE GENOMIC DNA]</scope>
    <source>
        <strain evidence="5 6">CCBAS932</strain>
    </source>
</reference>
<dbReference type="GO" id="GO:0005634">
    <property type="term" value="C:nucleus"/>
    <property type="evidence" value="ECO:0007669"/>
    <property type="project" value="TreeGrafter"/>
</dbReference>
<dbReference type="InParanoid" id="A0A3N4KBU4"/>
<evidence type="ECO:0000313" key="6">
    <source>
        <dbReference type="Proteomes" id="UP000277580"/>
    </source>
</evidence>
<keyword evidence="3" id="KW-1133">Transmembrane helix</keyword>
<feature type="region of interest" description="Disordered" evidence="2">
    <location>
        <begin position="433"/>
        <end position="551"/>
    </location>
</feature>
<sequence>MPAPNNKQLTIAYAAGASLAAVTLVYVFGPTWFIDSNPSSSQRKKGVVGLVNTANDCFINSILQSLAGLGELRAYLVRRTRAAKANGEFIEGDEKPFLTAALKDILDGLNERPLYRKTLSARPFLTVLERVFRQRISRSQQDAHEFLQVVAETIAEEYHKQKKSVKAARVVKEKDLEDEKAHEEEEAGGRNILLNVGEAGGEKVEEEEDGVIINVENSDSNLEDETEDEGGMPLEGKVESEIECQKCHFKPKPTVSTFVVLTLPVPQKSSTTLSDCIKGVLSTEYIDDFQCARCRLEHAIATLTRKIASTPVTKQGKIQEIIDTLRQALEKDPEKIPEGIDIPPSSSAPKSRIARRTRMSSHPRILALHLSRSIYEGYSSSRKNSARVSFPETLQMGGIMEKHEYKLLCMVTHKGGHESGHYECFRRQIVSPPPYSTPTPTLAPSTPAASGQASPIGGSTPGSTVRLVDPREPGVDSPSLSPYAASSNILPSDASSSLSSSDSKSTPSPSLLTPDISSIPEAGPGTTADSAFEKRAHAPNKVRKKHGNNKWWRISDDKIRETKTGDVLGMQKEVYLLFYEEQKPE</sequence>
<keyword evidence="3" id="KW-0812">Transmembrane</keyword>
<keyword evidence="3" id="KW-0472">Membrane</keyword>
<comment type="catalytic activity">
    <reaction evidence="1">
        <text>Thiol-dependent hydrolysis of ester, thioester, amide, peptide and isopeptide bonds formed by the C-terminal Gly of ubiquitin (a 76-residue protein attached to proteins as an intracellular targeting signal).</text>
        <dbReference type="EC" id="3.4.19.12"/>
    </reaction>
</comment>
<evidence type="ECO:0000259" key="4">
    <source>
        <dbReference type="PROSITE" id="PS50235"/>
    </source>
</evidence>
<dbReference type="CDD" id="cd02662">
    <property type="entry name" value="Peptidase_C19F"/>
    <property type="match status" value="1"/>
</dbReference>
<evidence type="ECO:0000256" key="3">
    <source>
        <dbReference type="SAM" id="Phobius"/>
    </source>
</evidence>
<feature type="transmembrane region" description="Helical" evidence="3">
    <location>
        <begin position="12"/>
        <end position="34"/>
    </location>
</feature>
<dbReference type="PROSITE" id="PS00973">
    <property type="entry name" value="USP_2"/>
    <property type="match status" value="1"/>
</dbReference>
<dbReference type="GO" id="GO:0006508">
    <property type="term" value="P:proteolysis"/>
    <property type="evidence" value="ECO:0007669"/>
    <property type="project" value="UniProtKB-KW"/>
</dbReference>
<dbReference type="Pfam" id="PF00443">
    <property type="entry name" value="UCH"/>
    <property type="match status" value="1"/>
</dbReference>
<keyword evidence="6" id="KW-1185">Reference proteome</keyword>
<dbReference type="PANTHER" id="PTHR24006">
    <property type="entry name" value="UBIQUITIN CARBOXYL-TERMINAL HYDROLASE"/>
    <property type="match status" value="1"/>
</dbReference>
<keyword evidence="1" id="KW-0378">Hydrolase</keyword>
<feature type="region of interest" description="Disordered" evidence="2">
    <location>
        <begin position="335"/>
        <end position="359"/>
    </location>
</feature>
<keyword evidence="1" id="KW-0833">Ubl conjugation pathway</keyword>
<dbReference type="InterPro" id="IPR050164">
    <property type="entry name" value="Peptidase_C19"/>
</dbReference>
<dbReference type="InterPro" id="IPR001394">
    <property type="entry name" value="Peptidase_C19_UCH"/>
</dbReference>
<feature type="compositionally biased region" description="Low complexity" evidence="2">
    <location>
        <begin position="486"/>
        <end position="520"/>
    </location>
</feature>
<dbReference type="STRING" id="1392247.A0A3N4KBU4"/>
<dbReference type="EC" id="3.4.19.12" evidence="1"/>
<evidence type="ECO:0000256" key="1">
    <source>
        <dbReference type="RuleBase" id="RU366025"/>
    </source>
</evidence>